<dbReference type="InterPro" id="IPR007546">
    <property type="entry name" value="DUF503"/>
</dbReference>
<accession>A0ABU3NVW9</accession>
<dbReference type="PANTHER" id="PTHR36441">
    <property type="entry name" value="HYPOTHETICAL CYTOSOLIC PROTEIN"/>
    <property type="match status" value="1"/>
</dbReference>
<evidence type="ECO:0000313" key="1">
    <source>
        <dbReference type="EMBL" id="MDT8900550.1"/>
    </source>
</evidence>
<dbReference type="EMBL" id="JAUOZS010000001">
    <property type="protein sequence ID" value="MDT8900550.1"/>
    <property type="molecule type" value="Genomic_DNA"/>
</dbReference>
<name>A0ABU3NVW9_9FIRM</name>
<dbReference type="Proteomes" id="UP001254848">
    <property type="component" value="Unassembled WGS sequence"/>
</dbReference>
<keyword evidence="2" id="KW-1185">Reference proteome</keyword>
<sequence length="93" mass="10016">MAVVVCSVELHIPAAGSLKTKRQAVRSIVGRIRARCGASVAETGHQETWQRAALEVAIVGSSRAVLVRQVELVRRIIDDCGEAEVAAFSVEYL</sequence>
<dbReference type="Pfam" id="PF04456">
    <property type="entry name" value="DUF503"/>
    <property type="match status" value="1"/>
</dbReference>
<dbReference type="Gene3D" id="3.30.70.1120">
    <property type="entry name" value="TT1725-like"/>
    <property type="match status" value="1"/>
</dbReference>
<dbReference type="RefSeq" id="WP_413779088.1">
    <property type="nucleotide sequence ID" value="NZ_JAUOZS010000001.1"/>
</dbReference>
<protein>
    <submittedName>
        <fullName evidence="1">DUF503 domain-containing protein</fullName>
    </submittedName>
</protein>
<evidence type="ECO:0000313" key="2">
    <source>
        <dbReference type="Proteomes" id="UP001254848"/>
    </source>
</evidence>
<gene>
    <name evidence="1" type="ORF">Q4T40_04765</name>
</gene>
<proteinExistence type="predicted"/>
<dbReference type="InterPro" id="IPR036746">
    <property type="entry name" value="TT1725-like_sf"/>
</dbReference>
<comment type="caution">
    <text evidence="1">The sequence shown here is derived from an EMBL/GenBank/DDBJ whole genome shotgun (WGS) entry which is preliminary data.</text>
</comment>
<reference evidence="1 2" key="1">
    <citation type="submission" date="2023-07" db="EMBL/GenBank/DDBJ databases">
        <title>The novel representative of Negativicutes class, Anaeroselena agilis gen. nov. sp. nov.</title>
        <authorList>
            <person name="Prokofeva M.I."/>
            <person name="Elcheninov A.G."/>
            <person name="Klyukina A."/>
            <person name="Kublanov I.V."/>
            <person name="Frolov E.N."/>
            <person name="Podosokorskaya O.A."/>
        </authorList>
    </citation>
    <scope>NUCLEOTIDE SEQUENCE [LARGE SCALE GENOMIC DNA]</scope>
    <source>
        <strain evidence="1 2">4137-cl</strain>
    </source>
</reference>
<dbReference type="SUPFAM" id="SSF103007">
    <property type="entry name" value="Hypothetical protein TT1725"/>
    <property type="match status" value="1"/>
</dbReference>
<dbReference type="PANTHER" id="PTHR36441:SF1">
    <property type="entry name" value="DUF503 DOMAIN-CONTAINING PROTEIN"/>
    <property type="match status" value="1"/>
</dbReference>
<organism evidence="1 2">
    <name type="scientific">Anaeroselena agilis</name>
    <dbReference type="NCBI Taxonomy" id="3063788"/>
    <lineage>
        <taxon>Bacteria</taxon>
        <taxon>Bacillati</taxon>
        <taxon>Bacillota</taxon>
        <taxon>Negativicutes</taxon>
        <taxon>Acetonemataceae</taxon>
        <taxon>Anaeroselena</taxon>
    </lineage>
</organism>